<evidence type="ECO:0000313" key="3">
    <source>
        <dbReference type="EMBL" id="SDX76799.1"/>
    </source>
</evidence>
<dbReference type="AlphaFoldDB" id="A0A1H3EFV4"/>
<dbReference type="RefSeq" id="WP_090124848.1">
    <property type="nucleotide sequence ID" value="NZ_FNNJ01000009.1"/>
</dbReference>
<dbReference type="GO" id="GO:0003677">
    <property type="term" value="F:DNA binding"/>
    <property type="evidence" value="ECO:0007669"/>
    <property type="project" value="InterPro"/>
</dbReference>
<dbReference type="GO" id="GO:0005829">
    <property type="term" value="C:cytosol"/>
    <property type="evidence" value="ECO:0007669"/>
    <property type="project" value="TreeGrafter"/>
</dbReference>
<evidence type="ECO:0000313" key="4">
    <source>
        <dbReference type="Proteomes" id="UP000199595"/>
    </source>
</evidence>
<dbReference type="SUPFAM" id="SSF52540">
    <property type="entry name" value="P-loop containing nucleoside triphosphate hydrolases"/>
    <property type="match status" value="1"/>
</dbReference>
<dbReference type="Pfam" id="PF04851">
    <property type="entry name" value="ResIII"/>
    <property type="match status" value="1"/>
</dbReference>
<dbReference type="InterPro" id="IPR027417">
    <property type="entry name" value="P-loop_NTPase"/>
</dbReference>
<dbReference type="Gene3D" id="3.40.50.300">
    <property type="entry name" value="P-loop containing nucleotide triphosphate hydrolases"/>
    <property type="match status" value="2"/>
</dbReference>
<dbReference type="InterPro" id="IPR014001">
    <property type="entry name" value="Helicase_ATP-bd"/>
</dbReference>
<dbReference type="EMBL" id="FNNJ01000009">
    <property type="protein sequence ID" value="SDX76799.1"/>
    <property type="molecule type" value="Genomic_DNA"/>
</dbReference>
<keyword evidence="1" id="KW-0812">Transmembrane</keyword>
<protein>
    <submittedName>
        <fullName evidence="3">Type III restriction enzyme, res subunit</fullName>
    </submittedName>
</protein>
<keyword evidence="1" id="KW-1133">Transmembrane helix</keyword>
<dbReference type="SMART" id="SM00487">
    <property type="entry name" value="DEXDc"/>
    <property type="match status" value="1"/>
</dbReference>
<dbReference type="OrthoDB" id="9759819at2"/>
<feature type="transmembrane region" description="Helical" evidence="1">
    <location>
        <begin position="689"/>
        <end position="714"/>
    </location>
</feature>
<dbReference type="InterPro" id="IPR050742">
    <property type="entry name" value="Helicase_Restrict-Modif_Enz"/>
</dbReference>
<keyword evidence="4" id="KW-1185">Reference proteome</keyword>
<evidence type="ECO:0000256" key="1">
    <source>
        <dbReference type="SAM" id="Phobius"/>
    </source>
</evidence>
<dbReference type="Proteomes" id="UP000199595">
    <property type="component" value="Unassembled WGS sequence"/>
</dbReference>
<proteinExistence type="predicted"/>
<gene>
    <name evidence="3" type="ORF">SAMN05444411_10962</name>
</gene>
<feature type="domain" description="Helicase ATP-binding" evidence="2">
    <location>
        <begin position="33"/>
        <end position="175"/>
    </location>
</feature>
<dbReference type="PANTHER" id="PTHR47396">
    <property type="entry name" value="TYPE I RESTRICTION ENZYME ECOKI R PROTEIN"/>
    <property type="match status" value="1"/>
</dbReference>
<name>A0A1H3EFV4_9FLAO</name>
<feature type="transmembrane region" description="Helical" evidence="1">
    <location>
        <begin position="666"/>
        <end position="683"/>
    </location>
</feature>
<dbReference type="STRING" id="762486.SAMN05444411_10962"/>
<reference evidence="3 4" key="1">
    <citation type="submission" date="2016-10" db="EMBL/GenBank/DDBJ databases">
        <authorList>
            <person name="de Groot N.N."/>
        </authorList>
    </citation>
    <scope>NUCLEOTIDE SEQUENCE [LARGE SCALE GENOMIC DNA]</scope>
    <source>
        <strain evidence="3 4">DSM 24956</strain>
    </source>
</reference>
<keyword evidence="1" id="KW-0472">Membrane</keyword>
<dbReference type="GO" id="GO:0016787">
    <property type="term" value="F:hydrolase activity"/>
    <property type="evidence" value="ECO:0007669"/>
    <property type="project" value="InterPro"/>
</dbReference>
<dbReference type="GO" id="GO:0005524">
    <property type="term" value="F:ATP binding"/>
    <property type="evidence" value="ECO:0007669"/>
    <property type="project" value="InterPro"/>
</dbReference>
<evidence type="ECO:0000259" key="2">
    <source>
        <dbReference type="PROSITE" id="PS51192"/>
    </source>
</evidence>
<accession>A0A1H3EFV4</accession>
<dbReference type="PROSITE" id="PS51192">
    <property type="entry name" value="HELICASE_ATP_BIND_1"/>
    <property type="match status" value="1"/>
</dbReference>
<sequence>MLLNEKSNSSIFNNSIRFKYSWRAYQEKFLTNFQHHFKDNHLHVIAPPGAGKTILGLEMVLRVNRRTLILAPTLTIKNQWNKRFKEFFDTKNSFNNISTDVKSLKKLNFSTYQGVYSLFKDFEDKAAFVNYFKTNQIEVLVLDEAHHLKREWWKVLMELKNNSSLIIIALTATPPFDSSNLEMNRYYALCGQVDEEISIPELVAEKALCPHQDYIYFSTPEKTEIDYIVNYRLRIGTFIQFLKDDRAFVEFLKNHPYYLKTEIVLDDIYKDPSYFSAILIFLNHVGEVISEEKLKVLGFEEKETVEFPELTRDWIRLLLQKILFDDRETLIEFEEILARVEKDLKKIGGIHNKKVNLLSNDTIFKKITNSTSKLNSVVSIVKFEKKQLQNDLRLVVLTDFIRKEFFWLNEDFTTQINKIGVVPIFHYLKKYVDDTSSLAVLSGTLVVVNKVCVNELKELFPNKKLHIKPVPNSNNFVEVELQGGSKNLIVAAITNLFERGIIKILVGTKSLLGEGWDAPSINSLILASNIGSFVSSNQMRGRAIRVNGEHKTGHIWHLASVDSSNPTGGDDIEKLTQRFESFVGLSEHDNSIKNGIGRIELPQSFDEVEVQKFNALTFEKASNRNVLKTNWNTAIENGFELKKVINLKYLNLKKHTKNSKSNYKDMVRNMFVELGIGFLYFLYEFVLKNLYHIALGNVVYLIKYFFIGIFMVFLPKTVIAVRSYFIFGSAHKLIGKIAETILQSMQESKLLTTKIDAITIELNRSKKGMLECTLVGASYFENSTFVASLDEVLAPIDSPKYVIERKNWLKDKIGIYNVHAVPKIFETNKVAAQLFFKNWKKHVGKSKLIYCRNTVGRKLILKARLHNLDYYMKKKSKTEVLWK</sequence>
<dbReference type="InterPro" id="IPR006935">
    <property type="entry name" value="Helicase/UvrB_N"/>
</dbReference>
<dbReference type="CDD" id="cd18785">
    <property type="entry name" value="SF2_C"/>
    <property type="match status" value="1"/>
</dbReference>
<organism evidence="3 4">
    <name type="scientific">Lutibacter oricola</name>
    <dbReference type="NCBI Taxonomy" id="762486"/>
    <lineage>
        <taxon>Bacteria</taxon>
        <taxon>Pseudomonadati</taxon>
        <taxon>Bacteroidota</taxon>
        <taxon>Flavobacteriia</taxon>
        <taxon>Flavobacteriales</taxon>
        <taxon>Flavobacteriaceae</taxon>
        <taxon>Lutibacter</taxon>
    </lineage>
</organism>
<dbReference type="PANTHER" id="PTHR47396:SF1">
    <property type="entry name" value="ATP-DEPENDENT HELICASE IRC3-RELATED"/>
    <property type="match status" value="1"/>
</dbReference>